<accession>A0A9D1XP11</accession>
<reference evidence="2" key="2">
    <citation type="submission" date="2021-04" db="EMBL/GenBank/DDBJ databases">
        <authorList>
            <person name="Gilroy R."/>
        </authorList>
    </citation>
    <scope>NUCLEOTIDE SEQUENCE</scope>
    <source>
        <strain evidence="2">ChiGjej1B1-14440</strain>
    </source>
</reference>
<proteinExistence type="predicted"/>
<evidence type="ECO:0000313" key="2">
    <source>
        <dbReference type="EMBL" id="HIX82726.1"/>
    </source>
</evidence>
<feature type="chain" id="PRO_5039571183" description="GerMN domain-containing protein" evidence="1">
    <location>
        <begin position="23"/>
        <end position="303"/>
    </location>
</feature>
<protein>
    <recommendedName>
        <fullName evidence="4">GerMN domain-containing protein</fullName>
    </recommendedName>
</protein>
<name>A0A9D1XP11_9FIRM</name>
<comment type="caution">
    <text evidence="2">The sequence shown here is derived from an EMBL/GenBank/DDBJ whole genome shotgun (WGS) entry which is preliminary data.</text>
</comment>
<keyword evidence="1" id="KW-0732">Signal</keyword>
<dbReference type="AlphaFoldDB" id="A0A9D1XP11"/>
<reference evidence="2" key="1">
    <citation type="journal article" date="2021" name="PeerJ">
        <title>Extensive microbial diversity within the chicken gut microbiome revealed by metagenomics and culture.</title>
        <authorList>
            <person name="Gilroy R."/>
            <person name="Ravi A."/>
            <person name="Getino M."/>
            <person name="Pursley I."/>
            <person name="Horton D.L."/>
            <person name="Alikhan N.F."/>
            <person name="Baker D."/>
            <person name="Gharbi K."/>
            <person name="Hall N."/>
            <person name="Watson M."/>
            <person name="Adriaenssens E.M."/>
            <person name="Foster-Nyarko E."/>
            <person name="Jarju S."/>
            <person name="Secka A."/>
            <person name="Antonio M."/>
            <person name="Oren A."/>
            <person name="Chaudhuri R.R."/>
            <person name="La Ragione R."/>
            <person name="Hildebrand F."/>
            <person name="Pallen M.J."/>
        </authorList>
    </citation>
    <scope>NUCLEOTIDE SEQUENCE</scope>
    <source>
        <strain evidence="2">ChiGjej1B1-14440</strain>
    </source>
</reference>
<gene>
    <name evidence="2" type="ORF">H9980_12285</name>
</gene>
<dbReference type="Proteomes" id="UP000886724">
    <property type="component" value="Unassembled WGS sequence"/>
</dbReference>
<feature type="signal peptide" evidence="1">
    <location>
        <begin position="1"/>
        <end position="22"/>
    </location>
</feature>
<organism evidence="2 3">
    <name type="scientific">Candidatus Erysipelatoclostridium merdavium</name>
    <dbReference type="NCBI Taxonomy" id="2838566"/>
    <lineage>
        <taxon>Bacteria</taxon>
        <taxon>Bacillati</taxon>
        <taxon>Bacillota</taxon>
        <taxon>Erysipelotrichia</taxon>
        <taxon>Erysipelotrichales</taxon>
        <taxon>Erysipelotrichales incertae sedis</taxon>
    </lineage>
</organism>
<dbReference type="EMBL" id="DXET01000278">
    <property type="protein sequence ID" value="HIX82726.1"/>
    <property type="molecule type" value="Genomic_DNA"/>
</dbReference>
<evidence type="ECO:0008006" key="4">
    <source>
        <dbReference type="Google" id="ProtNLM"/>
    </source>
</evidence>
<sequence>MKKKLLIIFAIGICAVASFVYLKNNNEKEKTTNTNDPNYQTVVFKDKQDTLVPITVDFAREMEDDTKYRNMIEVMKSTDYEYLGLYPILDSNLQVNAISLNENSLTFDLSDHLYVNNNQEALDILEMFSYVFCVDGVEKVNLKINGNDISEIPNSTIPTSCITDNLGINNFESSTNYIYKTTPVVVYNTKKINNKEYYVPITKRVETNATDIDTKVALMLEEIEYDKPLSLVDSCSLQEGVLTIHLAPNILNDNESIDNTLYNRIVKSANHLDNVESVSIFIDDQEILPVEDINGEVDNRIKI</sequence>
<evidence type="ECO:0000313" key="3">
    <source>
        <dbReference type="Proteomes" id="UP000886724"/>
    </source>
</evidence>
<evidence type="ECO:0000256" key="1">
    <source>
        <dbReference type="SAM" id="SignalP"/>
    </source>
</evidence>